<dbReference type="GO" id="GO:0005975">
    <property type="term" value="P:carbohydrate metabolic process"/>
    <property type="evidence" value="ECO:0007669"/>
    <property type="project" value="InterPro"/>
</dbReference>
<evidence type="ECO:0000313" key="3">
    <source>
        <dbReference type="Proteomes" id="UP000007813"/>
    </source>
</evidence>
<dbReference type="OrthoDB" id="306789at2157"/>
<sequence length="412" mass="46768">MDRRNSGESADTTIQRLLRRLVTSTRRTGRRLAFGGRAVRTVLTVCLLVLVVSSAVVTPVSAAPQSETQSGSDGEWKHYQSLVVFRNDDIQPYYRESEMRAVDSVFVEEGVPVTQGVIPNVADSGEIAHDQRLCQYLRAQSERHPDIFEFALHGYTHNATTTFYGSSEFGEVAYEEQYRRISEGTAVIESCTGERPDTFVPPFDTYDNETVRALVRANFTTVSGGGWFTESYYGQTEPFESGGIHHVPNSQPFVEDWSTHAFYSDDVLEQQFDASYRNHSLYVQMIHYQTFTDDERLQSLRSLIHHMKSKEGVRFTTLGEFTEQSRQDELKRVDDGWLVWEPDTPTETEHEQVDDTPVNTNEQGLADDAPMQMDEREQGDTSPVEATEDTSLKARFDRLYSALVDFVTQTLA</sequence>
<protein>
    <recommendedName>
        <fullName evidence="4">Polysaccharide deacetylase</fullName>
    </recommendedName>
</protein>
<comment type="caution">
    <text evidence="2">The sequence shown here is derived from an EMBL/GenBank/DDBJ whole genome shotgun (WGS) entry which is preliminary data.</text>
</comment>
<accession>J3JGC4</accession>
<dbReference type="Gene3D" id="3.20.20.370">
    <property type="entry name" value="Glycoside hydrolase/deacetylase"/>
    <property type="match status" value="1"/>
</dbReference>
<dbReference type="Proteomes" id="UP000007813">
    <property type="component" value="Unassembled WGS sequence"/>
</dbReference>
<proteinExistence type="predicted"/>
<organism evidence="2 3">
    <name type="scientific">Halogranum salarium B-1</name>
    <dbReference type="NCBI Taxonomy" id="1210908"/>
    <lineage>
        <taxon>Archaea</taxon>
        <taxon>Methanobacteriati</taxon>
        <taxon>Methanobacteriota</taxon>
        <taxon>Stenosarchaea group</taxon>
        <taxon>Halobacteria</taxon>
        <taxon>Halobacteriales</taxon>
        <taxon>Haloferacaceae</taxon>
    </lineage>
</organism>
<dbReference type="eggNOG" id="arCOG10853">
    <property type="taxonomic scope" value="Archaea"/>
</dbReference>
<dbReference type="EMBL" id="ALJD01000004">
    <property type="protein sequence ID" value="EJN59976.1"/>
    <property type="molecule type" value="Genomic_DNA"/>
</dbReference>
<dbReference type="SUPFAM" id="SSF88713">
    <property type="entry name" value="Glycoside hydrolase/deacetylase"/>
    <property type="match status" value="1"/>
</dbReference>
<feature type="region of interest" description="Disordered" evidence="1">
    <location>
        <begin position="341"/>
        <end position="389"/>
    </location>
</feature>
<name>J3JGC4_9EURY</name>
<dbReference type="Pfam" id="PF10096">
    <property type="entry name" value="DUF2334"/>
    <property type="match status" value="1"/>
</dbReference>
<dbReference type="AlphaFoldDB" id="J3JGC4"/>
<dbReference type="InterPro" id="IPR018763">
    <property type="entry name" value="DUF2334"/>
</dbReference>
<gene>
    <name evidence="2" type="ORF">HSB1_21340</name>
</gene>
<reference evidence="2 3" key="1">
    <citation type="journal article" date="2012" name="J. Bacteriol.">
        <title>Draft Genome Sequence of the Extremely Halophilic Archaeon Halogranum salarium B-1T.</title>
        <authorList>
            <person name="Kim K.K."/>
            <person name="Lee K.C."/>
            <person name="Lee J.S."/>
        </authorList>
    </citation>
    <scope>NUCLEOTIDE SEQUENCE [LARGE SCALE GENOMIC DNA]</scope>
    <source>
        <strain evidence="2 3">B-1</strain>
    </source>
</reference>
<evidence type="ECO:0008006" key="4">
    <source>
        <dbReference type="Google" id="ProtNLM"/>
    </source>
</evidence>
<evidence type="ECO:0000256" key="1">
    <source>
        <dbReference type="SAM" id="MobiDB-lite"/>
    </source>
</evidence>
<dbReference type="InterPro" id="IPR011330">
    <property type="entry name" value="Glyco_hydro/deAcase_b/a-brl"/>
</dbReference>
<dbReference type="RefSeq" id="WP_009367216.1">
    <property type="nucleotide sequence ID" value="NZ_ALJD01000004.1"/>
</dbReference>
<evidence type="ECO:0000313" key="2">
    <source>
        <dbReference type="EMBL" id="EJN59976.1"/>
    </source>
</evidence>